<evidence type="ECO:0000256" key="3">
    <source>
        <dbReference type="ARBA" id="ARBA00004763"/>
    </source>
</evidence>
<evidence type="ECO:0000256" key="7">
    <source>
        <dbReference type="ARBA" id="ARBA00022842"/>
    </source>
</evidence>
<keyword evidence="5 10" id="KW-0808">Transferase</keyword>
<name>A0ABV4TZH8_9BACT</name>
<accession>A0ABV4TZH8</accession>
<dbReference type="InterPro" id="IPR006390">
    <property type="entry name" value="DHP_synth_dom"/>
</dbReference>
<dbReference type="PROSITE" id="PS50972">
    <property type="entry name" value="PTERIN_BINDING"/>
    <property type="match status" value="1"/>
</dbReference>
<dbReference type="PANTHER" id="PTHR20941">
    <property type="entry name" value="FOLATE SYNTHESIS PROTEINS"/>
    <property type="match status" value="1"/>
</dbReference>
<evidence type="ECO:0000256" key="1">
    <source>
        <dbReference type="ARBA" id="ARBA00000012"/>
    </source>
</evidence>
<evidence type="ECO:0000256" key="5">
    <source>
        <dbReference type="ARBA" id="ARBA00022679"/>
    </source>
</evidence>
<evidence type="ECO:0000256" key="2">
    <source>
        <dbReference type="ARBA" id="ARBA00001946"/>
    </source>
</evidence>
<keyword evidence="11" id="KW-1185">Reference proteome</keyword>
<organism evidence="10 11">
    <name type="scientific">Natronomicrosphaera hydrolytica</name>
    <dbReference type="NCBI Taxonomy" id="3242702"/>
    <lineage>
        <taxon>Bacteria</taxon>
        <taxon>Pseudomonadati</taxon>
        <taxon>Planctomycetota</taxon>
        <taxon>Phycisphaerae</taxon>
        <taxon>Phycisphaerales</taxon>
        <taxon>Phycisphaeraceae</taxon>
        <taxon>Natronomicrosphaera</taxon>
    </lineage>
</organism>
<dbReference type="EC" id="2.5.1.15" evidence="4"/>
<dbReference type="PROSITE" id="PS00793">
    <property type="entry name" value="DHPS_2"/>
    <property type="match status" value="1"/>
</dbReference>
<dbReference type="Proteomes" id="UP001575105">
    <property type="component" value="Unassembled WGS sequence"/>
</dbReference>
<evidence type="ECO:0000313" key="10">
    <source>
        <dbReference type="EMBL" id="MFA9476743.1"/>
    </source>
</evidence>
<dbReference type="RefSeq" id="WP_425343671.1">
    <property type="nucleotide sequence ID" value="NZ_JBGUBD010000001.1"/>
</dbReference>
<dbReference type="InterPro" id="IPR045031">
    <property type="entry name" value="DHP_synth-like"/>
</dbReference>
<dbReference type="Gene3D" id="3.20.20.20">
    <property type="entry name" value="Dihydropteroate synthase-like"/>
    <property type="match status" value="1"/>
</dbReference>
<evidence type="ECO:0000259" key="9">
    <source>
        <dbReference type="PROSITE" id="PS50972"/>
    </source>
</evidence>
<dbReference type="InterPro" id="IPR011005">
    <property type="entry name" value="Dihydropteroate_synth-like_sf"/>
</dbReference>
<dbReference type="EMBL" id="JBGUBD010000001">
    <property type="protein sequence ID" value="MFA9476743.1"/>
    <property type="molecule type" value="Genomic_DNA"/>
</dbReference>
<sequence length="293" mass="31106">MKLTAPQRVPLDLTHPRVMGILNVTPDSFSDGKAYDGVEAAVSHGIAMADEGAMVIDVGGESTRPGAKRVSAAEQRKRVVDVIRRLRIDLNEYHPDVWISVDTTLTAVAEPALRAGASLINDISAGREDPAMFDLAAAQSVPIVLMHMQGTPETMQRNPRYNDVVAEVQAFLLERADDAAAAGLTREQIVIDPGVGFGKTVDHNLRLLASLADFVATGHPVMLGASRKGFIGKVAESTTQQAKDRVGGTCATTTLGVWAGVSLFRVHDVRPNLQAAQVTAAIRLAQQNTGAAS</sequence>
<dbReference type="CDD" id="cd00739">
    <property type="entry name" value="DHPS"/>
    <property type="match status" value="1"/>
</dbReference>
<reference evidence="10 11" key="1">
    <citation type="submission" date="2024-08" db="EMBL/GenBank/DDBJ databases">
        <title>Whole-genome sequencing of halo(alkali)philic microorganisms from hypersaline lakes.</title>
        <authorList>
            <person name="Sorokin D.Y."/>
            <person name="Merkel A.Y."/>
            <person name="Messina E."/>
            <person name="Yakimov M."/>
        </authorList>
    </citation>
    <scope>NUCLEOTIDE SEQUENCE [LARGE SCALE GENOMIC DNA]</scope>
    <source>
        <strain evidence="10 11">AB-hyl4</strain>
    </source>
</reference>
<gene>
    <name evidence="10" type="primary">folP</name>
    <name evidence="10" type="ORF">ACERK3_00415</name>
</gene>
<dbReference type="InterPro" id="IPR000489">
    <property type="entry name" value="Pterin-binding_dom"/>
</dbReference>
<feature type="domain" description="Pterin-binding" evidence="9">
    <location>
        <begin position="16"/>
        <end position="277"/>
    </location>
</feature>
<dbReference type="PANTHER" id="PTHR20941:SF1">
    <property type="entry name" value="FOLIC ACID SYNTHESIS PROTEIN FOL1"/>
    <property type="match status" value="1"/>
</dbReference>
<keyword evidence="7" id="KW-0460">Magnesium</keyword>
<evidence type="ECO:0000256" key="4">
    <source>
        <dbReference type="ARBA" id="ARBA00012458"/>
    </source>
</evidence>
<proteinExistence type="predicted"/>
<protein>
    <recommendedName>
        <fullName evidence="4">dihydropteroate synthase</fullName>
        <ecNumber evidence="4">2.5.1.15</ecNumber>
    </recommendedName>
</protein>
<evidence type="ECO:0000256" key="6">
    <source>
        <dbReference type="ARBA" id="ARBA00022723"/>
    </source>
</evidence>
<dbReference type="Pfam" id="PF00809">
    <property type="entry name" value="Pterin_bind"/>
    <property type="match status" value="1"/>
</dbReference>
<dbReference type="SUPFAM" id="SSF51717">
    <property type="entry name" value="Dihydropteroate synthetase-like"/>
    <property type="match status" value="1"/>
</dbReference>
<comment type="cofactor">
    <cofactor evidence="2">
        <name>Mg(2+)</name>
        <dbReference type="ChEBI" id="CHEBI:18420"/>
    </cofactor>
</comment>
<comment type="pathway">
    <text evidence="3">Cofactor biosynthesis; tetrahydrofolate biosynthesis; 7,8-dihydrofolate from 2-amino-4-hydroxy-6-hydroxymethyl-7,8-dihydropteridine diphosphate and 4-aminobenzoate: step 1/2.</text>
</comment>
<evidence type="ECO:0000313" key="11">
    <source>
        <dbReference type="Proteomes" id="UP001575105"/>
    </source>
</evidence>
<dbReference type="NCBIfam" id="TIGR01496">
    <property type="entry name" value="DHPS"/>
    <property type="match status" value="1"/>
</dbReference>
<keyword evidence="6" id="KW-0479">Metal-binding</keyword>
<keyword evidence="8" id="KW-0289">Folate biosynthesis</keyword>
<dbReference type="GO" id="GO:0004156">
    <property type="term" value="F:dihydropteroate synthase activity"/>
    <property type="evidence" value="ECO:0007669"/>
    <property type="project" value="UniProtKB-EC"/>
</dbReference>
<evidence type="ECO:0000256" key="8">
    <source>
        <dbReference type="ARBA" id="ARBA00022909"/>
    </source>
</evidence>
<comment type="catalytic activity">
    <reaction evidence="1">
        <text>(7,8-dihydropterin-6-yl)methyl diphosphate + 4-aminobenzoate = 7,8-dihydropteroate + diphosphate</text>
        <dbReference type="Rhea" id="RHEA:19949"/>
        <dbReference type="ChEBI" id="CHEBI:17836"/>
        <dbReference type="ChEBI" id="CHEBI:17839"/>
        <dbReference type="ChEBI" id="CHEBI:33019"/>
        <dbReference type="ChEBI" id="CHEBI:72950"/>
        <dbReference type="EC" id="2.5.1.15"/>
    </reaction>
</comment>
<comment type="caution">
    <text evidence="10">The sequence shown here is derived from an EMBL/GenBank/DDBJ whole genome shotgun (WGS) entry which is preliminary data.</text>
</comment>